<dbReference type="PANTHER" id="PTHR30600:SF10">
    <property type="entry name" value="BLL6722 PROTEIN"/>
    <property type="match status" value="1"/>
</dbReference>
<dbReference type="Gene3D" id="1.10.760.10">
    <property type="entry name" value="Cytochrome c-like domain"/>
    <property type="match status" value="2"/>
</dbReference>
<gene>
    <name evidence="5" type="ORF">ACERLL_03140</name>
</gene>
<keyword evidence="5" id="KW-0575">Peroxidase</keyword>
<dbReference type="InterPro" id="IPR004852">
    <property type="entry name" value="Di-haem_cyt_c_peroxidsae"/>
</dbReference>
<evidence type="ECO:0000256" key="2">
    <source>
        <dbReference type="ARBA" id="ARBA00022729"/>
    </source>
</evidence>
<evidence type="ECO:0000259" key="4">
    <source>
        <dbReference type="Pfam" id="PF03150"/>
    </source>
</evidence>
<organism evidence="5 6">
    <name type="scientific">Thiohalorhabdus methylotrophus</name>
    <dbReference type="NCBI Taxonomy" id="3242694"/>
    <lineage>
        <taxon>Bacteria</taxon>
        <taxon>Pseudomonadati</taxon>
        <taxon>Pseudomonadota</taxon>
        <taxon>Gammaproteobacteria</taxon>
        <taxon>Thiohalorhabdales</taxon>
        <taxon>Thiohalorhabdaceae</taxon>
        <taxon>Thiohalorhabdus</taxon>
    </lineage>
</organism>
<evidence type="ECO:0000256" key="1">
    <source>
        <dbReference type="ARBA" id="ARBA00004196"/>
    </source>
</evidence>
<dbReference type="Pfam" id="PF21419">
    <property type="entry name" value="RoxA-like_Cyt-c"/>
    <property type="match status" value="1"/>
</dbReference>
<dbReference type="Proteomes" id="UP001575181">
    <property type="component" value="Unassembled WGS sequence"/>
</dbReference>
<protein>
    <submittedName>
        <fullName evidence="5">Cytochrome-c peroxidase</fullName>
    </submittedName>
</protein>
<dbReference type="SUPFAM" id="SSF46626">
    <property type="entry name" value="Cytochrome c"/>
    <property type="match status" value="2"/>
</dbReference>
<dbReference type="GO" id="GO:0004601">
    <property type="term" value="F:peroxidase activity"/>
    <property type="evidence" value="ECO:0007669"/>
    <property type="project" value="UniProtKB-KW"/>
</dbReference>
<dbReference type="InterPro" id="IPR051395">
    <property type="entry name" value="Cytochrome_c_Peroxidase/MauG"/>
</dbReference>
<comment type="caution">
    <text evidence="5">The sequence shown here is derived from an EMBL/GenBank/DDBJ whole genome shotgun (WGS) entry which is preliminary data.</text>
</comment>
<proteinExistence type="predicted"/>
<dbReference type="InterPro" id="IPR026259">
    <property type="entry name" value="MauG/Cytc_peroxidase"/>
</dbReference>
<evidence type="ECO:0000256" key="3">
    <source>
        <dbReference type="ARBA" id="ARBA00023002"/>
    </source>
</evidence>
<evidence type="ECO:0000313" key="6">
    <source>
        <dbReference type="Proteomes" id="UP001575181"/>
    </source>
</evidence>
<name>A0ABV4TUN9_9GAMM</name>
<evidence type="ECO:0000313" key="5">
    <source>
        <dbReference type="EMBL" id="MFA9459815.1"/>
    </source>
</evidence>
<dbReference type="EMBL" id="JBGUAW010000002">
    <property type="protein sequence ID" value="MFA9459815.1"/>
    <property type="molecule type" value="Genomic_DNA"/>
</dbReference>
<keyword evidence="6" id="KW-1185">Reference proteome</keyword>
<feature type="domain" description="Di-haem cytochrome c peroxidase" evidence="4">
    <location>
        <begin position="78"/>
        <end position="225"/>
    </location>
</feature>
<sequence>MRGILIGLGFVAGLLVAAAGQYLPPGGKAAGGPVPEGLRARYEGPQSRWPAPRVDGEARLLAALPEPEYPASNPYSARKERLGKQLFFDPRLSASGQIACASCHDPELGWADGRRYSYGHDRQRGEVSAPSILNAGYPERLFWDGRAASLEEQAVASLTNPVEMAADPDKVVARLSGIEGYRAQFRAVFGSGPIGIGKTARAIATFVRSRTMRHTPFDRFMRGDRKALDDRELWGLHLFRTKARCMNCHHGANLTDGRFHHLGTSFYGVGNYQGRYAVTGRESDYGAFRTAPLRGVAHTAPYMHNGLVPELRSVLKLYNAGWWQNAPPDQAGERAPTARLSPRIEPLGLTGAELDALERFLRALSGGPQRMAPPELPD</sequence>
<dbReference type="RefSeq" id="WP_373654600.1">
    <property type="nucleotide sequence ID" value="NZ_JBGUAW010000002.1"/>
</dbReference>
<keyword evidence="3" id="KW-0560">Oxidoreductase</keyword>
<accession>A0ABV4TUN9</accession>
<dbReference type="PIRSF" id="PIRSF000294">
    <property type="entry name" value="Cytochrome-c_peroxidase"/>
    <property type="match status" value="1"/>
</dbReference>
<keyword evidence="2" id="KW-0732">Signal</keyword>
<reference evidence="5 6" key="1">
    <citation type="submission" date="2024-08" db="EMBL/GenBank/DDBJ databases">
        <title>Whole-genome sequencing of halo(alkali)philic microorganisms from hypersaline lakes.</title>
        <authorList>
            <person name="Sorokin D.Y."/>
            <person name="Merkel A.Y."/>
            <person name="Messina E."/>
            <person name="Yakimov M."/>
        </authorList>
    </citation>
    <scope>NUCLEOTIDE SEQUENCE [LARGE SCALE GENOMIC DNA]</scope>
    <source>
        <strain evidence="5 6">Cl-TMA</strain>
    </source>
</reference>
<comment type="subcellular location">
    <subcellularLocation>
        <location evidence="1">Cell envelope</location>
    </subcellularLocation>
</comment>
<dbReference type="InterPro" id="IPR036909">
    <property type="entry name" value="Cyt_c-like_dom_sf"/>
</dbReference>
<dbReference type="Pfam" id="PF03150">
    <property type="entry name" value="CCP_MauG"/>
    <property type="match status" value="1"/>
</dbReference>
<dbReference type="PANTHER" id="PTHR30600">
    <property type="entry name" value="CYTOCHROME C PEROXIDASE-RELATED"/>
    <property type="match status" value="1"/>
</dbReference>